<accession>A0A7R7YKF5</accession>
<evidence type="ECO:0000313" key="2">
    <source>
        <dbReference type="Proteomes" id="UP000596099"/>
    </source>
</evidence>
<proteinExistence type="predicted"/>
<sequence length="137" mass="15608">MVELRYGKEVGDGKRFAVAVGGLRYRIAPQSSGRWAVTEVVEDPRGDEEATYLLDGLGLQEGEDALLPPVWHTGRQEMGGLELERSDQGGLIVYRYQDEEMRLEIAYRPDGWMAYYVYCDLAKKANPCVRYTLKEVR</sequence>
<evidence type="ECO:0000313" key="1">
    <source>
        <dbReference type="EMBL" id="BCP67461.1"/>
    </source>
</evidence>
<dbReference type="EMBL" id="AP024271">
    <property type="protein sequence ID" value="BCP67461.1"/>
    <property type="molecule type" value="Genomic_DNA"/>
</dbReference>
<protein>
    <submittedName>
        <fullName evidence="1">Uncharacterized protein</fullName>
    </submittedName>
</protein>
<dbReference type="Proteomes" id="UP000596099">
    <property type="component" value="Plasmid pHB5018b"/>
</dbReference>
<gene>
    <name evidence="1" type="ORF">TthHB5018_b23950</name>
</gene>
<organism evidence="1 2">
    <name type="scientific">Thermus thermophilus</name>
    <dbReference type="NCBI Taxonomy" id="274"/>
    <lineage>
        <taxon>Bacteria</taxon>
        <taxon>Thermotogati</taxon>
        <taxon>Deinococcota</taxon>
        <taxon>Deinococci</taxon>
        <taxon>Thermales</taxon>
        <taxon>Thermaceae</taxon>
        <taxon>Thermus</taxon>
    </lineage>
</organism>
<reference evidence="2" key="1">
    <citation type="submission" date="2021-01" db="EMBL/GenBank/DDBJ databases">
        <title>Complete Genome Sequence of Thermus thermophilus Strain HB5018, Isolated from Mine Onsen Hot Spring.</title>
        <authorList>
            <person name="Miyazaki K."/>
            <person name="Moriya T."/>
            <person name="Nemoto N."/>
            <person name="Oshima T."/>
            <person name="Yura K."/>
            <person name="Bessho Y."/>
        </authorList>
    </citation>
    <scope>NUCLEOTIDE SEQUENCE [LARGE SCALE GENOMIC DNA]</scope>
    <source>
        <strain evidence="2">HB5018</strain>
        <plasmid evidence="2">pHB5018b</plasmid>
    </source>
</reference>
<dbReference type="AlphaFoldDB" id="A0A7R7YKF5"/>
<geneLocation type="plasmid" evidence="1 2">
    <name>pHB5018b</name>
</geneLocation>
<name>A0A7R7YKF5_THETH</name>
<keyword evidence="1" id="KW-0614">Plasmid</keyword>